<evidence type="ECO:0000313" key="7">
    <source>
        <dbReference type="Proteomes" id="UP000757232"/>
    </source>
</evidence>
<feature type="domain" description="NACHT" evidence="4">
    <location>
        <begin position="357"/>
        <end position="510"/>
    </location>
</feature>
<dbReference type="PROSITE" id="PS50294">
    <property type="entry name" value="WD_REPEATS_REGION"/>
    <property type="match status" value="8"/>
</dbReference>
<name>A0A9Q5HT07_SANBA</name>
<dbReference type="PROSITE" id="PS50927">
    <property type="entry name" value="BULB_LECTIN"/>
    <property type="match status" value="1"/>
</dbReference>
<dbReference type="InterPro" id="IPR001680">
    <property type="entry name" value="WD40_rpt"/>
</dbReference>
<feature type="repeat" description="WD" evidence="3">
    <location>
        <begin position="1178"/>
        <end position="1219"/>
    </location>
</feature>
<protein>
    <submittedName>
        <fullName evidence="6">WD40 repeat-like protein</fullName>
    </submittedName>
</protein>
<feature type="repeat" description="WD" evidence="3">
    <location>
        <begin position="1135"/>
        <end position="1176"/>
    </location>
</feature>
<organism evidence="6 7">
    <name type="scientific">Sanghuangporus baumii</name>
    <name type="common">Phellinus baumii</name>
    <dbReference type="NCBI Taxonomy" id="108892"/>
    <lineage>
        <taxon>Eukaryota</taxon>
        <taxon>Fungi</taxon>
        <taxon>Dikarya</taxon>
        <taxon>Basidiomycota</taxon>
        <taxon>Agaricomycotina</taxon>
        <taxon>Agaricomycetes</taxon>
        <taxon>Hymenochaetales</taxon>
        <taxon>Hymenochaetaceae</taxon>
        <taxon>Sanghuangporus</taxon>
    </lineage>
</organism>
<feature type="repeat" description="WD" evidence="3">
    <location>
        <begin position="946"/>
        <end position="980"/>
    </location>
</feature>
<comment type="caution">
    <text evidence="6">The sequence shown here is derived from an EMBL/GenBank/DDBJ whole genome shotgun (WGS) entry which is preliminary data.</text>
</comment>
<dbReference type="Pfam" id="PF24883">
    <property type="entry name" value="NPHP3_N"/>
    <property type="match status" value="1"/>
</dbReference>
<dbReference type="PANTHER" id="PTHR19848">
    <property type="entry name" value="WD40 REPEAT PROTEIN"/>
    <property type="match status" value="1"/>
</dbReference>
<dbReference type="SUPFAM" id="SSF52540">
    <property type="entry name" value="P-loop containing nucleoside triphosphate hydrolases"/>
    <property type="match status" value="1"/>
</dbReference>
<dbReference type="InterPro" id="IPR015943">
    <property type="entry name" value="WD40/YVTN_repeat-like_dom_sf"/>
</dbReference>
<dbReference type="InterPro" id="IPR020472">
    <property type="entry name" value="WD40_PAC1"/>
</dbReference>
<keyword evidence="7" id="KW-1185">Reference proteome</keyword>
<feature type="repeat" description="WD" evidence="3">
    <location>
        <begin position="1344"/>
        <end position="1387"/>
    </location>
</feature>
<dbReference type="InterPro" id="IPR056884">
    <property type="entry name" value="NPHP3-like_N"/>
</dbReference>
<evidence type="ECO:0000256" key="1">
    <source>
        <dbReference type="ARBA" id="ARBA00022574"/>
    </source>
</evidence>
<dbReference type="InterPro" id="IPR019775">
    <property type="entry name" value="WD40_repeat_CS"/>
</dbReference>
<feature type="repeat" description="WD" evidence="3">
    <location>
        <begin position="1432"/>
        <end position="1467"/>
    </location>
</feature>
<keyword evidence="1 3" id="KW-0853">WD repeat</keyword>
<dbReference type="Gene3D" id="3.40.50.300">
    <property type="entry name" value="P-loop containing nucleotide triphosphate hydrolases"/>
    <property type="match status" value="1"/>
</dbReference>
<evidence type="ECO:0000259" key="5">
    <source>
        <dbReference type="PROSITE" id="PS50927"/>
    </source>
</evidence>
<feature type="repeat" description="WD" evidence="3">
    <location>
        <begin position="1092"/>
        <end position="1133"/>
    </location>
</feature>
<dbReference type="InterPro" id="IPR036322">
    <property type="entry name" value="WD40_repeat_dom_sf"/>
</dbReference>
<proteinExistence type="predicted"/>
<sequence>MSNDTYYALEVLRVDRIPKKAMHAALYVEVRLDDAIRKTGMLNDEGKPALNGTLVFSRSDNDSDAIAFDIHLRNSVKCIGHVIINATELLKESAGSDVRRNLVISKKPLWSSKARSEDAGSIILRLKTVGAQTRAHIEVNAAEESVKQLNGLVQRTENIPEVAGTITDVVDMVIGIVDDVAEIHPIVNISWKIATALYKVVSNQLKTESELVDLVDKVQKTYEFCAKAGNLEDKTKLLKPIIKALLGEIIECSRFVQKYSGRSFIDRTTRFTARQEVEEHSKLLDRLRGEMNSVIGLHTAQAADAAQLQQHLEELGKILEPFTSISDISTHPRCLEGTRKEYLTWIMNFVSSETAPNILWLSGVAGCGKSTVAVTASGRCTKEGYHPVHLFFEREKSKSSSIVRTIAYELACRYPSVAREIIKTVRRNNNIKDSELKDQFKDLLLDPLNAGANDVVGPIVIILDALDESGSSVERRHLLRLLKTEFAQLPPKVRILVTSRPEEDIETYLSSQRHVFRIELVHGTEDSRHDVDHYIINEVKDLVKGCDDEIQVLCKTANGLFIWASTAIKIVQEATIPRRTLQRLAKDIQSVGGYGLDSLYETVLEGSGIWQDVDSKDDGTRILGFILLAKEAMSSVDSGAFLGLGEGIVDLILRQLRSVVSYEPGKPVRLHHASFADYLLSSDRSGGKLWHIDETKQKQAVTERCFGVMAENLRFNICGIKTSFLCNNELSGLGQRIEDAIQYHLDYACRFWAAHVCELSSEDRPIAVLSKLKKFMESHLLYWFEVLSLMEQYDRVAVRALFDASQWATVSDSVHAFDILLILFQSIDKELNTLLWEAYRLASVFAYPISQSAPHIYLSAISLWKGESPVADLYSETHPVVKIRRLGKRSPTQCIKVLKEHTGPVKSVSISPDGRFIASGSDDQTIRVWDTDSGRPMRSFDVGSTVNHVAFSPDSKQIVSGAIDETIRVVNVDTGELVSGPFKADELKTASYADGNRVILVQDYVLYFENGELVSVLVEDDIRYLAVSADGKFVLGSKGIWDAGTGKRVSEFDVDNALTYAVSPDGKRVVTSFYDGTMRVFNDRGGLVTGPFKAHSSEVSSLAFSQDGKRIVSGGWDGTIAVWDADSARIIWGPFNEHTLSITSVTFTPDGKRVISGSHDNTIRIWDVGSTDAVSSAFEAHAGSVISVAFSADGKRFVSGSEDNTIRIWNADTGKHLLGPLEGHTGWVYSVAFFPDGKRIVSASWDGTIRIWDANSGKLVLEPLRMQSIGTLLPVSTDGKRIIAGIGCISIWDAETGERVSGPRIENVISVALSPDGRRIVSASEYDTINIWDADSGELVLGPLEGHRYSVYSLVFSPDGKRIASGSASADEPIRIWDADSGKLISGPFKAHISGVFSVAFSPNSKLLVSCSWDKTICVWDVNSGDLVLGPLRGHKDGVASVMFSPVNGNRVVSGSFDKTIRLWDVSRDGILAGDAGKRATGTRPCSPMSYDADKGVGLYSQNSARTASADRKISKWTLCDDGWVKGEEGELLIWIPEDMRASLWTPRTIAILSCPFTMKLDLLNSPVGGEWSSDYPRK</sequence>
<dbReference type="SMART" id="SM00320">
    <property type="entry name" value="WD40"/>
    <property type="match status" value="11"/>
</dbReference>
<keyword evidence="2" id="KW-0677">Repeat</keyword>
<dbReference type="InterPro" id="IPR007111">
    <property type="entry name" value="NACHT_NTPase"/>
</dbReference>
<evidence type="ECO:0000259" key="4">
    <source>
        <dbReference type="PROSITE" id="PS50837"/>
    </source>
</evidence>
<evidence type="ECO:0000256" key="3">
    <source>
        <dbReference type="PROSITE-ProRule" id="PRU00221"/>
    </source>
</evidence>
<feature type="repeat" description="WD" evidence="3">
    <location>
        <begin position="1221"/>
        <end position="1262"/>
    </location>
</feature>
<feature type="repeat" description="WD" evidence="3">
    <location>
        <begin position="1389"/>
        <end position="1430"/>
    </location>
</feature>
<evidence type="ECO:0000313" key="6">
    <source>
        <dbReference type="EMBL" id="OCB85297.1"/>
    </source>
</evidence>
<dbReference type="PANTHER" id="PTHR19848:SF8">
    <property type="entry name" value="F-BOX AND WD REPEAT DOMAIN CONTAINING 7"/>
    <property type="match status" value="1"/>
</dbReference>
<dbReference type="EMBL" id="LNZH02000210">
    <property type="protein sequence ID" value="OCB85297.1"/>
    <property type="molecule type" value="Genomic_DNA"/>
</dbReference>
<gene>
    <name evidence="6" type="ORF">A7U60_g7602</name>
</gene>
<dbReference type="SUPFAM" id="SSF50978">
    <property type="entry name" value="WD40 repeat-like"/>
    <property type="match status" value="2"/>
</dbReference>
<dbReference type="CDD" id="cd00200">
    <property type="entry name" value="WD40"/>
    <property type="match status" value="2"/>
</dbReference>
<dbReference type="PROSITE" id="PS50082">
    <property type="entry name" value="WD_REPEATS_2"/>
    <property type="match status" value="10"/>
</dbReference>
<feature type="repeat" description="WD" evidence="3">
    <location>
        <begin position="898"/>
        <end position="939"/>
    </location>
</feature>
<feature type="domain" description="Bulb-type lectin" evidence="5">
    <location>
        <begin position="1078"/>
        <end position="1211"/>
    </location>
</feature>
<dbReference type="Gene3D" id="2.130.10.10">
    <property type="entry name" value="YVTN repeat-like/Quinoprotein amine dehydrogenase"/>
    <property type="match status" value="5"/>
</dbReference>
<dbReference type="PROSITE" id="PS50837">
    <property type="entry name" value="NACHT"/>
    <property type="match status" value="1"/>
</dbReference>
<feature type="repeat" description="WD" evidence="3">
    <location>
        <begin position="1308"/>
        <end position="1342"/>
    </location>
</feature>
<dbReference type="PRINTS" id="PR00320">
    <property type="entry name" value="GPROTEINBRPT"/>
</dbReference>
<dbReference type="Proteomes" id="UP000757232">
    <property type="component" value="Unassembled WGS sequence"/>
</dbReference>
<dbReference type="Pfam" id="PF00400">
    <property type="entry name" value="WD40"/>
    <property type="match status" value="10"/>
</dbReference>
<dbReference type="OrthoDB" id="163438at2759"/>
<dbReference type="PROSITE" id="PS00678">
    <property type="entry name" value="WD_REPEATS_1"/>
    <property type="match status" value="6"/>
</dbReference>
<evidence type="ECO:0000256" key="2">
    <source>
        <dbReference type="ARBA" id="ARBA00022737"/>
    </source>
</evidence>
<dbReference type="InterPro" id="IPR027417">
    <property type="entry name" value="P-loop_NTPase"/>
</dbReference>
<accession>A0A9Q5HT07</accession>
<dbReference type="InterPro" id="IPR001480">
    <property type="entry name" value="Bulb-type_lectin_dom"/>
</dbReference>
<reference evidence="6" key="1">
    <citation type="submission" date="2016-06" db="EMBL/GenBank/DDBJ databases">
        <title>Draft Genome sequence of the fungus Inonotus baumii.</title>
        <authorList>
            <person name="Zhu H."/>
            <person name="Lin W."/>
        </authorList>
    </citation>
    <scope>NUCLEOTIDE SEQUENCE</scope>
    <source>
        <strain evidence="6">821</strain>
    </source>
</reference>